<reference evidence="11 12" key="1">
    <citation type="submission" date="2016-10" db="EMBL/GenBank/DDBJ databases">
        <authorList>
            <person name="de Groot N.N."/>
        </authorList>
    </citation>
    <scope>NUCLEOTIDE SEQUENCE [LARGE SCALE GENOMIC DNA]</scope>
    <source>
        <strain evidence="12">E92,LMG 26720,CCM 7988</strain>
    </source>
</reference>
<keyword evidence="10" id="KW-0464">Manganese</keyword>
<feature type="binding site" evidence="10">
    <location>
        <position position="205"/>
    </location>
    <ligand>
        <name>substrate</name>
    </ligand>
</feature>
<dbReference type="CDD" id="cd00484">
    <property type="entry name" value="PEPCK_ATP"/>
    <property type="match status" value="1"/>
</dbReference>
<dbReference type="InterPro" id="IPR001272">
    <property type="entry name" value="PEP_carboxykinase_ATP"/>
</dbReference>
<dbReference type="Gene3D" id="3.90.228.20">
    <property type="match status" value="1"/>
</dbReference>
<evidence type="ECO:0000256" key="1">
    <source>
        <dbReference type="ARBA" id="ARBA00004742"/>
    </source>
</evidence>
<dbReference type="NCBIfam" id="NF006820">
    <property type="entry name" value="PRK09344.1-2"/>
    <property type="match status" value="1"/>
</dbReference>
<feature type="binding site" evidence="10">
    <location>
        <position position="327"/>
    </location>
    <ligand>
        <name>ATP</name>
        <dbReference type="ChEBI" id="CHEBI:30616"/>
    </ligand>
</feature>
<keyword evidence="11" id="KW-0670">Pyruvate</keyword>
<sequence>MKNVLTSAELNPAVHPKHPALAGHPDVLLNPDVTTLTKEALQNNEGVLTDTGALMCDTGTFTGRSPKDKFVVSDELTRQTICWGDINQPFDSVSFGKLYRKMLDFVADKKIYARYAYACASPKHRINILAINTMAWHNLFCHHLFLRPAEEELTDFEPEWVILNVPEFEANPLVDGTRAGNFTIIDFSRKVILIGGTAYAGEMKKGIFTVLNYLLPQEKGILSMHCSANIGQKGDTALFFGLSGTGKTTLSADPERKLIGDDEHGWSDDEIFNFEGGCYAKVINLSKENEPEIFQAIRSGSILENTRFHEGTAIPDFANQSVTENTRSAYPISFIQNSVSPSLGKTPENIFFLTADAFGVLPPVSRLNTEQAMYYFISGYTSKLAGTEVGIKEPQATFSACFGAAFLPLHPFKYAELLGEKIRNNEVNVWLINTGWNGGPYGVGSRMKLPYTRAMIHAALEGHFDQVAFTTHPIFGLEIPETCPNVPSELLNPENTWKDKAEYKVKAIALKNAFQENFKKYSGIPGAEQLLNKKQEVYPQLNLV</sequence>
<feature type="binding site" evidence="10">
    <location>
        <position position="290"/>
    </location>
    <ligand>
        <name>ATP</name>
        <dbReference type="ChEBI" id="CHEBI:30616"/>
    </ligand>
</feature>
<keyword evidence="11" id="KW-0808">Transferase</keyword>
<dbReference type="PIRSF" id="PIRSF006294">
    <property type="entry name" value="PEP_crbxkin"/>
    <property type="match status" value="1"/>
</dbReference>
<organism evidence="11 12">
    <name type="scientific">Pseudarcicella hirudinis</name>
    <dbReference type="NCBI Taxonomy" id="1079859"/>
    <lineage>
        <taxon>Bacteria</taxon>
        <taxon>Pseudomonadati</taxon>
        <taxon>Bacteroidota</taxon>
        <taxon>Cytophagia</taxon>
        <taxon>Cytophagales</taxon>
        <taxon>Flectobacillaceae</taxon>
        <taxon>Pseudarcicella</taxon>
    </lineage>
</organism>
<feature type="binding site" evidence="10">
    <location>
        <position position="64"/>
    </location>
    <ligand>
        <name>substrate</name>
    </ligand>
</feature>
<keyword evidence="11" id="KW-0418">Kinase</keyword>
<accession>A0A1I5XZ48</accession>
<dbReference type="Proteomes" id="UP000199306">
    <property type="component" value="Unassembled WGS sequence"/>
</dbReference>
<dbReference type="GO" id="GO:0046872">
    <property type="term" value="F:metal ion binding"/>
    <property type="evidence" value="ECO:0007669"/>
    <property type="project" value="UniProtKB-KW"/>
</dbReference>
<comment type="subcellular location">
    <subcellularLocation>
        <location evidence="10">Cytoplasm</location>
    </subcellularLocation>
</comment>
<dbReference type="GO" id="GO:0004612">
    <property type="term" value="F:phosphoenolpyruvate carboxykinase (ATP) activity"/>
    <property type="evidence" value="ECO:0007669"/>
    <property type="project" value="UniProtKB-UniRule"/>
</dbReference>
<feature type="binding site" evidence="10">
    <location>
        <position position="225"/>
    </location>
    <ligand>
        <name>ATP</name>
        <dbReference type="ChEBI" id="CHEBI:30616"/>
    </ligand>
</feature>
<dbReference type="Gene3D" id="2.170.8.10">
    <property type="entry name" value="Phosphoenolpyruvate Carboxykinase, domain 2"/>
    <property type="match status" value="1"/>
</dbReference>
<gene>
    <name evidence="10" type="primary">pckA</name>
    <name evidence="11" type="ORF">SAMN04515674_11658</name>
</gene>
<dbReference type="RefSeq" id="WP_092019187.1">
    <property type="nucleotide sequence ID" value="NZ_FOXH01000016.1"/>
</dbReference>
<comment type="similarity">
    <text evidence="2 10">Belongs to the phosphoenolpyruvate carboxykinase (ATP) family.</text>
</comment>
<evidence type="ECO:0000313" key="11">
    <source>
        <dbReference type="EMBL" id="SFQ37218.1"/>
    </source>
</evidence>
<evidence type="ECO:0000256" key="9">
    <source>
        <dbReference type="ARBA" id="ARBA00047371"/>
    </source>
</evidence>
<evidence type="ECO:0000256" key="3">
    <source>
        <dbReference type="ARBA" id="ARBA00012363"/>
    </source>
</evidence>
<comment type="catalytic activity">
    <reaction evidence="9 10">
        <text>oxaloacetate + ATP = phosphoenolpyruvate + ADP + CO2</text>
        <dbReference type="Rhea" id="RHEA:18617"/>
        <dbReference type="ChEBI" id="CHEBI:16452"/>
        <dbReference type="ChEBI" id="CHEBI:16526"/>
        <dbReference type="ChEBI" id="CHEBI:30616"/>
        <dbReference type="ChEBI" id="CHEBI:58702"/>
        <dbReference type="ChEBI" id="CHEBI:456216"/>
        <dbReference type="EC" id="4.1.1.49"/>
    </reaction>
</comment>
<keyword evidence="8 10" id="KW-0456">Lyase</keyword>
<feature type="binding site" evidence="10">
    <location>
        <position position="452"/>
    </location>
    <ligand>
        <name>ATP</name>
        <dbReference type="ChEBI" id="CHEBI:30616"/>
    </ligand>
</feature>
<dbReference type="GO" id="GO:0016301">
    <property type="term" value="F:kinase activity"/>
    <property type="evidence" value="ECO:0007669"/>
    <property type="project" value="UniProtKB-KW"/>
</dbReference>
<dbReference type="GO" id="GO:0006094">
    <property type="term" value="P:gluconeogenesis"/>
    <property type="evidence" value="ECO:0007669"/>
    <property type="project" value="UniProtKB-UniRule"/>
</dbReference>
<dbReference type="Pfam" id="PF01293">
    <property type="entry name" value="PEPCK_ATP"/>
    <property type="match status" value="1"/>
</dbReference>
<protein>
    <recommendedName>
        <fullName evidence="3 10">Phosphoenolpyruvate carboxykinase (ATP)</fullName>
        <shortName evidence="10">PCK</shortName>
        <shortName evidence="10">PEP carboxykinase</shortName>
        <shortName evidence="10">PEPCK</shortName>
        <ecNumber evidence="3 10">4.1.1.49</ecNumber>
    </recommendedName>
</protein>
<keyword evidence="5 10" id="KW-0547">Nucleotide-binding</keyword>
<evidence type="ECO:0000256" key="5">
    <source>
        <dbReference type="ARBA" id="ARBA00022741"/>
    </source>
</evidence>
<evidence type="ECO:0000256" key="6">
    <source>
        <dbReference type="ARBA" id="ARBA00022793"/>
    </source>
</evidence>
<name>A0A1I5XZ48_9BACT</name>
<dbReference type="HAMAP" id="MF_00453">
    <property type="entry name" value="PEPCK_ATP"/>
    <property type="match status" value="1"/>
</dbReference>
<dbReference type="InterPro" id="IPR008210">
    <property type="entry name" value="PEP_carboxykinase_N"/>
</dbReference>
<evidence type="ECO:0000256" key="8">
    <source>
        <dbReference type="ARBA" id="ARBA00023239"/>
    </source>
</evidence>
<feature type="binding site" evidence="10">
    <location>
        <position position="205"/>
    </location>
    <ligand>
        <name>ATP</name>
        <dbReference type="ChEBI" id="CHEBI:30616"/>
    </ligand>
</feature>
<dbReference type="Gene3D" id="3.40.449.10">
    <property type="entry name" value="Phosphoenolpyruvate Carboxykinase, domain 1"/>
    <property type="match status" value="1"/>
</dbReference>
<dbReference type="STRING" id="1079859.SAMN04515674_11658"/>
<evidence type="ECO:0000256" key="2">
    <source>
        <dbReference type="ARBA" id="ARBA00006052"/>
    </source>
</evidence>
<dbReference type="OrthoDB" id="9806325at2"/>
<feature type="binding site" evidence="10">
    <location>
        <position position="205"/>
    </location>
    <ligand>
        <name>Mn(2+)</name>
        <dbReference type="ChEBI" id="CHEBI:29035"/>
    </ligand>
</feature>
<feature type="binding site" evidence="10">
    <location>
        <begin position="241"/>
        <end position="249"/>
    </location>
    <ligand>
        <name>ATP</name>
        <dbReference type="ChEBI" id="CHEBI:30616"/>
    </ligand>
</feature>
<evidence type="ECO:0000256" key="4">
    <source>
        <dbReference type="ARBA" id="ARBA00022432"/>
    </source>
</evidence>
<comment type="pathway">
    <text evidence="1 10">Carbohydrate biosynthesis; gluconeogenesis.</text>
</comment>
<dbReference type="EC" id="4.1.1.49" evidence="3 10"/>
<dbReference type="NCBIfam" id="TIGR00224">
    <property type="entry name" value="pckA"/>
    <property type="match status" value="1"/>
</dbReference>
<dbReference type="AlphaFoldDB" id="A0A1I5XZ48"/>
<dbReference type="NCBIfam" id="NF006821">
    <property type="entry name" value="PRK09344.1-3"/>
    <property type="match status" value="1"/>
</dbReference>
<dbReference type="GO" id="GO:0005524">
    <property type="term" value="F:ATP binding"/>
    <property type="evidence" value="ECO:0007669"/>
    <property type="project" value="UniProtKB-UniRule"/>
</dbReference>
<comment type="caution">
    <text evidence="10">Lacks conserved residue(s) required for the propagation of feature annotation.</text>
</comment>
<keyword evidence="12" id="KW-1185">Reference proteome</keyword>
<feature type="binding site" evidence="10">
    <location>
        <position position="327"/>
    </location>
    <ligand>
        <name>substrate</name>
    </ligand>
</feature>
<keyword evidence="4 10" id="KW-0312">Gluconeogenesis</keyword>
<evidence type="ECO:0000256" key="10">
    <source>
        <dbReference type="HAMAP-Rule" id="MF_00453"/>
    </source>
</evidence>
<dbReference type="PANTHER" id="PTHR30031:SF0">
    <property type="entry name" value="PHOSPHOENOLPYRUVATE CARBOXYKINASE (ATP)"/>
    <property type="match status" value="1"/>
</dbReference>
<dbReference type="SUPFAM" id="SSF68923">
    <property type="entry name" value="PEP carboxykinase N-terminal domain"/>
    <property type="match status" value="1"/>
</dbReference>
<dbReference type="InterPro" id="IPR013035">
    <property type="entry name" value="PEP_carboxykinase_C"/>
</dbReference>
<evidence type="ECO:0000256" key="7">
    <source>
        <dbReference type="ARBA" id="ARBA00022840"/>
    </source>
</evidence>
<keyword evidence="10" id="KW-0963">Cytoplasm</keyword>
<feature type="binding site" evidence="10">
    <location>
        <position position="225"/>
    </location>
    <ligand>
        <name>Mn(2+)</name>
        <dbReference type="ChEBI" id="CHEBI:29035"/>
    </ligand>
</feature>
<keyword evidence="6 10" id="KW-0210">Decarboxylase</keyword>
<keyword evidence="7 10" id="KW-0067">ATP-binding</keyword>
<comment type="function">
    <text evidence="10">Involved in the gluconeogenesis. Catalyzes the conversion of oxaloacetate (OAA) to phosphoenolpyruvate (PEP) through direct phosphoryl transfer between the nucleoside triphosphate and OAA.</text>
</comment>
<dbReference type="SUPFAM" id="SSF53795">
    <property type="entry name" value="PEP carboxykinase-like"/>
    <property type="match status" value="1"/>
</dbReference>
<dbReference type="PANTHER" id="PTHR30031">
    <property type="entry name" value="PHOSPHOENOLPYRUVATE CARBOXYKINASE ATP"/>
    <property type="match status" value="1"/>
</dbReference>
<evidence type="ECO:0000313" key="12">
    <source>
        <dbReference type="Proteomes" id="UP000199306"/>
    </source>
</evidence>
<comment type="cofactor">
    <cofactor evidence="10">
        <name>Mn(2+)</name>
        <dbReference type="ChEBI" id="CHEBI:29035"/>
    </cofactor>
    <text evidence="10">Binds 1 Mn(2+) ion per subunit.</text>
</comment>
<dbReference type="GO" id="GO:0005829">
    <property type="term" value="C:cytosol"/>
    <property type="evidence" value="ECO:0007669"/>
    <property type="project" value="TreeGrafter"/>
</dbReference>
<dbReference type="UniPathway" id="UPA00138"/>
<dbReference type="EMBL" id="FOXH01000016">
    <property type="protein sequence ID" value="SFQ37218.1"/>
    <property type="molecule type" value="Genomic_DNA"/>
</dbReference>
<feature type="binding site" evidence="10">
    <location>
        <position position="262"/>
    </location>
    <ligand>
        <name>Mn(2+)</name>
        <dbReference type="ChEBI" id="CHEBI:29035"/>
    </ligand>
</feature>
<proteinExistence type="inferred from homology"/>
<feature type="binding site" evidence="10">
    <location>
        <position position="199"/>
    </location>
    <ligand>
        <name>substrate</name>
    </ligand>
</feature>
<keyword evidence="10" id="KW-0479">Metal-binding</keyword>